<dbReference type="Gene3D" id="3.40.50.1100">
    <property type="match status" value="1"/>
</dbReference>
<organism evidence="1">
    <name type="scientific">marine sediment metagenome</name>
    <dbReference type="NCBI Taxonomy" id="412755"/>
    <lineage>
        <taxon>unclassified sequences</taxon>
        <taxon>metagenomes</taxon>
        <taxon>ecological metagenomes</taxon>
    </lineage>
</organism>
<proteinExistence type="predicted"/>
<protein>
    <submittedName>
        <fullName evidence="1">Uncharacterized protein</fullName>
    </submittedName>
</protein>
<name>X1L2K2_9ZZZZ</name>
<dbReference type="EMBL" id="BARU01040148">
    <property type="protein sequence ID" value="GAH88413.1"/>
    <property type="molecule type" value="Genomic_DNA"/>
</dbReference>
<dbReference type="SUPFAM" id="SSF53686">
    <property type="entry name" value="Tryptophan synthase beta subunit-like PLP-dependent enzymes"/>
    <property type="match status" value="1"/>
</dbReference>
<evidence type="ECO:0000313" key="1">
    <source>
        <dbReference type="EMBL" id="GAH88413.1"/>
    </source>
</evidence>
<accession>X1L2K2</accession>
<comment type="caution">
    <text evidence="1">The sequence shown here is derived from an EMBL/GenBank/DDBJ whole genome shotgun (WGS) entry which is preliminary data.</text>
</comment>
<gene>
    <name evidence="1" type="ORF">S03H2_62117</name>
</gene>
<dbReference type="InterPro" id="IPR036052">
    <property type="entry name" value="TrpB-like_PALP_sf"/>
</dbReference>
<dbReference type="AlphaFoldDB" id="X1L2K2"/>
<sequence>FKDMALSILPHLLKKAARQLNLNQEIIILTATSGDTGYSDNKDCSFAYFLHNN</sequence>
<reference evidence="1" key="1">
    <citation type="journal article" date="2014" name="Front. Microbiol.">
        <title>High frequency of phylogenetically diverse reductive dehalogenase-homologous genes in deep subseafloor sedimentary metagenomes.</title>
        <authorList>
            <person name="Kawai M."/>
            <person name="Futagami T."/>
            <person name="Toyoda A."/>
            <person name="Takaki Y."/>
            <person name="Nishi S."/>
            <person name="Hori S."/>
            <person name="Arai W."/>
            <person name="Tsubouchi T."/>
            <person name="Morono Y."/>
            <person name="Uchiyama I."/>
            <person name="Ito T."/>
            <person name="Fujiyama A."/>
            <person name="Inagaki F."/>
            <person name="Takami H."/>
        </authorList>
    </citation>
    <scope>NUCLEOTIDE SEQUENCE</scope>
    <source>
        <strain evidence="1">Expedition CK06-06</strain>
    </source>
</reference>
<feature type="non-terminal residue" evidence="1">
    <location>
        <position position="1"/>
    </location>
</feature>